<name>A0A0F9UJN6_9ZZZZ</name>
<evidence type="ECO:0000313" key="2">
    <source>
        <dbReference type="EMBL" id="KKN87587.1"/>
    </source>
</evidence>
<evidence type="ECO:0000259" key="1">
    <source>
        <dbReference type="PROSITE" id="PS50164"/>
    </source>
</evidence>
<accession>A0A0F9UJN6</accession>
<dbReference type="InterPro" id="IPR000305">
    <property type="entry name" value="GIY-YIG_endonuc"/>
</dbReference>
<feature type="domain" description="GIY-YIG" evidence="1">
    <location>
        <begin position="1"/>
        <end position="55"/>
    </location>
</feature>
<organism evidence="2">
    <name type="scientific">marine sediment metagenome</name>
    <dbReference type="NCBI Taxonomy" id="412755"/>
    <lineage>
        <taxon>unclassified sequences</taxon>
        <taxon>metagenomes</taxon>
        <taxon>ecological metagenomes</taxon>
    </lineage>
</organism>
<dbReference type="Pfam" id="PF01541">
    <property type="entry name" value="GIY-YIG"/>
    <property type="match status" value="1"/>
</dbReference>
<dbReference type="InterPro" id="IPR035901">
    <property type="entry name" value="GIY-YIG_endonuc_sf"/>
</dbReference>
<gene>
    <name evidence="2" type="ORF">LCGC14_0256280</name>
</gene>
<proteinExistence type="predicted"/>
<reference evidence="2" key="1">
    <citation type="journal article" date="2015" name="Nature">
        <title>Complex archaea that bridge the gap between prokaryotes and eukaryotes.</title>
        <authorList>
            <person name="Spang A."/>
            <person name="Saw J.H."/>
            <person name="Jorgensen S.L."/>
            <person name="Zaremba-Niedzwiedzka K."/>
            <person name="Martijn J."/>
            <person name="Lind A.E."/>
            <person name="van Eijk R."/>
            <person name="Schleper C."/>
            <person name="Guy L."/>
            <person name="Ettema T.J."/>
        </authorList>
    </citation>
    <scope>NUCLEOTIDE SEQUENCE</scope>
</reference>
<sequence>MFFVYILKSRNDASLYIGYTNDLRKRLKEHNSGLVRPTKSKRPLYPVYYEAYASK</sequence>
<dbReference type="PROSITE" id="PS50164">
    <property type="entry name" value="GIY_YIG"/>
    <property type="match status" value="1"/>
</dbReference>
<dbReference type="EMBL" id="LAZR01000136">
    <property type="protein sequence ID" value="KKN87587.1"/>
    <property type="molecule type" value="Genomic_DNA"/>
</dbReference>
<protein>
    <recommendedName>
        <fullName evidence="1">GIY-YIG domain-containing protein</fullName>
    </recommendedName>
</protein>
<dbReference type="SUPFAM" id="SSF82771">
    <property type="entry name" value="GIY-YIG endonuclease"/>
    <property type="match status" value="1"/>
</dbReference>
<comment type="caution">
    <text evidence="2">The sequence shown here is derived from an EMBL/GenBank/DDBJ whole genome shotgun (WGS) entry which is preliminary data.</text>
</comment>
<dbReference type="Gene3D" id="3.40.1440.10">
    <property type="entry name" value="GIY-YIG endonuclease"/>
    <property type="match status" value="1"/>
</dbReference>
<dbReference type="AlphaFoldDB" id="A0A0F9UJN6"/>